<reference evidence="1 2" key="1">
    <citation type="journal article" date="2006" name="BMC Genomics">
        <title>The genome of the square archaeon Haloquadratum walsbyi: life at the limits of water activity.</title>
        <authorList>
            <person name="Bolhuis H.H."/>
            <person name="Palm P.P."/>
            <person name="Wende A.W."/>
            <person name="Falb M.M."/>
            <person name="Rampp M.M."/>
            <person name="Rodriguez-Valera F.F."/>
            <person name="Pfeiffer F.F."/>
            <person name="Oesterhelt D.D."/>
        </authorList>
    </citation>
    <scope>NUCLEOTIDE SEQUENCE [LARGE SCALE GENOMIC DNA]</scope>
    <source>
        <strain evidence="2">DSM 16790 / HBSQ001</strain>
    </source>
</reference>
<dbReference type="Proteomes" id="UP000001975">
    <property type="component" value="Chromosome"/>
</dbReference>
<dbReference type="AlphaFoldDB" id="Q18F79"/>
<gene>
    <name evidence="1" type="ordered locus">HQ_3282A</name>
</gene>
<sequence length="305" mass="33947">MYACFDRGGESEWSEIPWRDSLVTGDGRVAGDVSASDDFYSVIQYGDVLEAVHREMGDQGVEPYGTVSLSGSAHRMEAPVYMSGDQARVEIGEGDRLNMGVKVSAGHSGHMGVHYNLGAERLVCRNGMTRFVSDLHLDQSHGERFQPGLAYEAVRGVLGSTDRVEERLERARKRELLNLDEARLLLHDIGVDRVAENSEADIMNALFEEVESRESPSLYEVYQAGTRVVDHYADSGSPGHFQETVRDNVARLLDVDGELPDSDELGRSVVENRLNYFVEEGEDAEPYFSAERETLRDLAERRGLA</sequence>
<accession>Q18F79</accession>
<protein>
    <submittedName>
        <fullName evidence="1">DUF932 family protein</fullName>
    </submittedName>
</protein>
<dbReference type="Pfam" id="PF06067">
    <property type="entry name" value="DUF932"/>
    <property type="match status" value="1"/>
</dbReference>
<keyword evidence="2" id="KW-1185">Reference proteome</keyword>
<dbReference type="EMBL" id="AM180088">
    <property type="protein sequence ID" value="CAJ53379.2"/>
    <property type="molecule type" value="Genomic_DNA"/>
</dbReference>
<dbReference type="HOGENOM" id="CLU_910918_0_0_2"/>
<name>Q18F79_HALWD</name>
<dbReference type="KEGG" id="hwa:HQ_3282A"/>
<proteinExistence type="predicted"/>
<evidence type="ECO:0000313" key="2">
    <source>
        <dbReference type="Proteomes" id="UP000001975"/>
    </source>
</evidence>
<dbReference type="InterPro" id="IPR026325">
    <property type="entry name" value="DUF932"/>
</dbReference>
<dbReference type="eggNOG" id="arCOG12186">
    <property type="taxonomic scope" value="Archaea"/>
</dbReference>
<evidence type="ECO:0000313" key="1">
    <source>
        <dbReference type="EMBL" id="CAJ53379.2"/>
    </source>
</evidence>
<organism evidence="1 2">
    <name type="scientific">Haloquadratum walsbyi (strain DSM 16790 / HBSQ001)</name>
    <dbReference type="NCBI Taxonomy" id="362976"/>
    <lineage>
        <taxon>Archaea</taxon>
        <taxon>Methanobacteriati</taxon>
        <taxon>Methanobacteriota</taxon>
        <taxon>Stenosarchaea group</taxon>
        <taxon>Halobacteria</taxon>
        <taxon>Halobacteriales</taxon>
        <taxon>Haloferacaceae</taxon>
        <taxon>Haloquadratum</taxon>
    </lineage>
</organism>